<organism evidence="4 5">
    <name type="scientific">Trichinella spiralis</name>
    <name type="common">Trichina worm</name>
    <dbReference type="NCBI Taxonomy" id="6334"/>
    <lineage>
        <taxon>Eukaryota</taxon>
        <taxon>Metazoa</taxon>
        <taxon>Ecdysozoa</taxon>
        <taxon>Nematoda</taxon>
        <taxon>Enoplea</taxon>
        <taxon>Dorylaimia</taxon>
        <taxon>Trichinellida</taxon>
        <taxon>Trichinellidae</taxon>
        <taxon>Trichinella</taxon>
    </lineage>
</organism>
<dbReference type="Gene3D" id="1.10.287.370">
    <property type="match status" value="1"/>
</dbReference>
<sequence>MAAKGADAELKRAFENLQAVKNASKPLQRQINCALDYHHNKIRQIKLVRNELQNTAGHNKYIGIGRMFVLYSSAELEKHFVEENQHCEVRISELQSKTKEIEANIQKAEESQDNRFAVGFIQQTARIVLKIGRIMLKNYVEKEEEKFLEYDDALLLPLSLREICIGGATWQRNPRYTMAIYREGNFRPKSTSVRSMASGLTSIVGLQLFDNLSTQSLGVIFEHTRLP</sequence>
<keyword evidence="5" id="KW-1185">Reference proteome</keyword>
<dbReference type="SUPFAM" id="SSF46579">
    <property type="entry name" value="Prefoldin"/>
    <property type="match status" value="1"/>
</dbReference>
<keyword evidence="3" id="KW-0175">Coiled coil</keyword>
<evidence type="ECO:0000313" key="4">
    <source>
        <dbReference type="EMBL" id="KAL1244523.1"/>
    </source>
</evidence>
<dbReference type="InterPro" id="IPR002777">
    <property type="entry name" value="PFD_beta-like"/>
</dbReference>
<gene>
    <name evidence="4" type="ORF">TSPI_05951</name>
</gene>
<dbReference type="Proteomes" id="UP001558632">
    <property type="component" value="Unassembled WGS sequence"/>
</dbReference>
<feature type="coiled-coil region" evidence="3">
    <location>
        <begin position="84"/>
        <end position="114"/>
    </location>
</feature>
<accession>A0ABR3KV79</accession>
<comment type="caution">
    <text evidence="4">The sequence shown here is derived from an EMBL/GenBank/DDBJ whole genome shotgun (WGS) entry which is preliminary data.</text>
</comment>
<dbReference type="EMBL" id="JBEUSY010000132">
    <property type="protein sequence ID" value="KAL1244523.1"/>
    <property type="molecule type" value="Genomic_DNA"/>
</dbReference>
<dbReference type="InterPro" id="IPR009053">
    <property type="entry name" value="Prefoldin"/>
</dbReference>
<evidence type="ECO:0000313" key="5">
    <source>
        <dbReference type="Proteomes" id="UP001558632"/>
    </source>
</evidence>
<comment type="subunit">
    <text evidence="2">Heterohexamer of two PFD-alpha type and four PFD-beta type subunits.</text>
</comment>
<dbReference type="Pfam" id="PF01920">
    <property type="entry name" value="Prefoldin_2"/>
    <property type="match status" value="1"/>
</dbReference>
<proteinExistence type="inferred from homology"/>
<evidence type="ECO:0000256" key="2">
    <source>
        <dbReference type="ARBA" id="ARBA00011695"/>
    </source>
</evidence>
<name>A0ABR3KV79_TRISP</name>
<evidence type="ECO:0000256" key="1">
    <source>
        <dbReference type="ARBA" id="ARBA00008045"/>
    </source>
</evidence>
<comment type="similarity">
    <text evidence="1">Belongs to the prefoldin subunit beta family.</text>
</comment>
<protein>
    <submittedName>
        <fullName evidence="4">Prefoldin subunit</fullName>
    </submittedName>
</protein>
<evidence type="ECO:0000256" key="3">
    <source>
        <dbReference type="SAM" id="Coils"/>
    </source>
</evidence>
<reference evidence="4 5" key="1">
    <citation type="submission" date="2024-07" db="EMBL/GenBank/DDBJ databases">
        <title>Enhanced genomic and transcriptomic resources for Trichinella pseudospiralis and T. spiralis underpin the discovery of pronounced molecular differences between stages and species.</title>
        <authorList>
            <person name="Pasi K.K."/>
            <person name="La Rosa G."/>
            <person name="Gomez-Morales M.A."/>
            <person name="Tosini F."/>
            <person name="Sumanam S."/>
            <person name="Young N.D."/>
            <person name="Chang B.C."/>
            <person name="Robin G.B."/>
        </authorList>
    </citation>
    <scope>NUCLEOTIDE SEQUENCE [LARGE SCALE GENOMIC DNA]</scope>
    <source>
        <strain evidence="4">ISS534</strain>
    </source>
</reference>